<name>A0ABV5JGT0_9RHOB</name>
<dbReference type="Proteomes" id="UP001589683">
    <property type="component" value="Unassembled WGS sequence"/>
</dbReference>
<evidence type="ECO:0000313" key="1">
    <source>
        <dbReference type="EMBL" id="MFB9232584.1"/>
    </source>
</evidence>
<accession>A0ABV5JGT0</accession>
<dbReference type="RefSeq" id="WP_246531606.1">
    <property type="nucleotide sequence ID" value="NZ_JAGFNU010000002.1"/>
</dbReference>
<evidence type="ECO:0000313" key="2">
    <source>
        <dbReference type="Proteomes" id="UP001589683"/>
    </source>
</evidence>
<reference evidence="1 2" key="1">
    <citation type="submission" date="2024-09" db="EMBL/GenBank/DDBJ databases">
        <authorList>
            <person name="Sun Q."/>
            <person name="Mori K."/>
        </authorList>
    </citation>
    <scope>NUCLEOTIDE SEQUENCE [LARGE SCALE GENOMIC DNA]</scope>
    <source>
        <strain evidence="1 2">CECT 8726</strain>
    </source>
</reference>
<keyword evidence="2" id="KW-1185">Reference proteome</keyword>
<proteinExistence type="predicted"/>
<gene>
    <name evidence="1" type="ORF">ACFFUT_12385</name>
</gene>
<comment type="caution">
    <text evidence="1">The sequence shown here is derived from an EMBL/GenBank/DDBJ whole genome shotgun (WGS) entry which is preliminary data.</text>
</comment>
<dbReference type="EMBL" id="JBHMEA010000039">
    <property type="protein sequence ID" value="MFB9232584.1"/>
    <property type="molecule type" value="Genomic_DNA"/>
</dbReference>
<sequence length="47" mass="5502">MNAPEYIFDAKEKPSLPWHEVPLIRATEDTVKDYGYLVDDPRVLKLK</sequence>
<organism evidence="1 2">
    <name type="scientific">Pseudohalocynthiibacter aestuariivivens</name>
    <dbReference type="NCBI Taxonomy" id="1591409"/>
    <lineage>
        <taxon>Bacteria</taxon>
        <taxon>Pseudomonadati</taxon>
        <taxon>Pseudomonadota</taxon>
        <taxon>Alphaproteobacteria</taxon>
        <taxon>Rhodobacterales</taxon>
        <taxon>Paracoccaceae</taxon>
        <taxon>Pseudohalocynthiibacter</taxon>
    </lineage>
</organism>
<protein>
    <submittedName>
        <fullName evidence="1">Uncharacterized protein</fullName>
    </submittedName>
</protein>